<dbReference type="EMBL" id="CP000251">
    <property type="protein sequence ID" value="ABC82370.1"/>
    <property type="molecule type" value="Genomic_DNA"/>
</dbReference>
<dbReference type="KEGG" id="ade:Adeh_2600"/>
<sequence>MARRRDGTPQPGPRGRPGGAVDGRGRDRYTERLTVTLFARYKAALVAVLVAVPGIALADVKVAGAVLPDGAVKVAENRYRVPKTYEETIRFFRQTYGPRFARRPIADQPGVKAVHIVNPEPRPGQWEGLNVYELKGEVRVFVLVRKGD</sequence>
<feature type="region of interest" description="Disordered" evidence="1">
    <location>
        <begin position="1"/>
        <end position="26"/>
    </location>
</feature>
<name>Q2IL43_ANADE</name>
<accession>Q2IL43</accession>
<organism evidence="2 3">
    <name type="scientific">Anaeromyxobacter dehalogenans (strain 2CP-C)</name>
    <dbReference type="NCBI Taxonomy" id="290397"/>
    <lineage>
        <taxon>Bacteria</taxon>
        <taxon>Pseudomonadati</taxon>
        <taxon>Myxococcota</taxon>
        <taxon>Myxococcia</taxon>
        <taxon>Myxococcales</taxon>
        <taxon>Cystobacterineae</taxon>
        <taxon>Anaeromyxobacteraceae</taxon>
        <taxon>Anaeromyxobacter</taxon>
    </lineage>
</organism>
<gene>
    <name evidence="2" type="ordered locus">Adeh_2600</name>
</gene>
<dbReference type="AlphaFoldDB" id="Q2IL43"/>
<dbReference type="Proteomes" id="UP000001935">
    <property type="component" value="Chromosome"/>
</dbReference>
<evidence type="ECO:0000256" key="1">
    <source>
        <dbReference type="SAM" id="MobiDB-lite"/>
    </source>
</evidence>
<dbReference type="STRING" id="290397.Adeh_2600"/>
<reference evidence="2 3" key="1">
    <citation type="submission" date="2006-01" db="EMBL/GenBank/DDBJ databases">
        <title>Complete sequence of Anaeromyxobacter dehalogenans 2CP-C.</title>
        <authorList>
            <consortium name="US DOE Joint Genome Institute"/>
            <person name="Copeland A."/>
            <person name="Lucas S."/>
            <person name="Lapidus A."/>
            <person name="Barry K."/>
            <person name="Detter J.C."/>
            <person name="Glavina T."/>
            <person name="Hammon N."/>
            <person name="Israni S."/>
            <person name="Pitluck S."/>
            <person name="Brettin T."/>
            <person name="Bruce D."/>
            <person name="Han C."/>
            <person name="Tapia R."/>
            <person name="Gilna P."/>
            <person name="Kiss H."/>
            <person name="Schmutz J."/>
            <person name="Larimer F."/>
            <person name="Land M."/>
            <person name="Kyrpides N."/>
            <person name="Anderson I."/>
            <person name="Sanford R.A."/>
            <person name="Ritalahti K.M."/>
            <person name="Thomas H.S."/>
            <person name="Kirby J.R."/>
            <person name="Zhulin I.B."/>
            <person name="Loeffler F.E."/>
            <person name="Richardson P."/>
        </authorList>
    </citation>
    <scope>NUCLEOTIDE SEQUENCE [LARGE SCALE GENOMIC DNA]</scope>
    <source>
        <strain evidence="2 3">2CP-C</strain>
    </source>
</reference>
<evidence type="ECO:0000313" key="3">
    <source>
        <dbReference type="Proteomes" id="UP000001935"/>
    </source>
</evidence>
<dbReference type="HOGENOM" id="CLU_153018_0_0_7"/>
<protein>
    <submittedName>
        <fullName evidence="2">Uncharacterized protein</fullName>
    </submittedName>
</protein>
<evidence type="ECO:0000313" key="2">
    <source>
        <dbReference type="EMBL" id="ABC82370.1"/>
    </source>
</evidence>
<proteinExistence type="predicted"/>